<sequence>MLTLGITALLISGLLVAAGGTVDSQREATTREGLEVVGQQLAGRLVAADRLVAAGADEVVVRGSYPDTIAGTTYTVEVVPGDPATIALSTTSVDVRVSVSAATATPVAAASVSGGDLEIVYTGADLEVRSA</sequence>
<evidence type="ECO:0000313" key="2">
    <source>
        <dbReference type="Proteomes" id="UP001596368"/>
    </source>
</evidence>
<reference evidence="1 2" key="1">
    <citation type="journal article" date="2019" name="Int. J. Syst. Evol. Microbiol.">
        <title>The Global Catalogue of Microorganisms (GCM) 10K type strain sequencing project: providing services to taxonomists for standard genome sequencing and annotation.</title>
        <authorList>
            <consortium name="The Broad Institute Genomics Platform"/>
            <consortium name="The Broad Institute Genome Sequencing Center for Infectious Disease"/>
            <person name="Wu L."/>
            <person name="Ma J."/>
        </authorList>
    </citation>
    <scope>NUCLEOTIDE SEQUENCE [LARGE SCALE GENOMIC DNA]</scope>
    <source>
        <strain evidence="1 2">DT92</strain>
    </source>
</reference>
<organism evidence="1 2">
    <name type="scientific">Halobaculum litoreum</name>
    <dbReference type="NCBI Taxonomy" id="3031998"/>
    <lineage>
        <taxon>Archaea</taxon>
        <taxon>Methanobacteriati</taxon>
        <taxon>Methanobacteriota</taxon>
        <taxon>Stenosarchaea group</taxon>
        <taxon>Halobacteria</taxon>
        <taxon>Halobacteriales</taxon>
        <taxon>Haloferacaceae</taxon>
        <taxon>Halobaculum</taxon>
    </lineage>
</organism>
<keyword evidence="2" id="KW-1185">Reference proteome</keyword>
<dbReference type="Pfam" id="PF23928">
    <property type="entry name" value="DUF7266"/>
    <property type="match status" value="1"/>
</dbReference>
<comment type="caution">
    <text evidence="1">The sequence shown here is derived from an EMBL/GenBank/DDBJ whole genome shotgun (WGS) entry which is preliminary data.</text>
</comment>
<evidence type="ECO:0000313" key="1">
    <source>
        <dbReference type="EMBL" id="MFC7136779.1"/>
    </source>
</evidence>
<accession>A0ABD5XXM9</accession>
<proteinExistence type="predicted"/>
<name>A0ABD5XXM9_9EURY</name>
<dbReference type="AlphaFoldDB" id="A0ABD5XXM9"/>
<dbReference type="InterPro" id="IPR055690">
    <property type="entry name" value="DUF7266"/>
</dbReference>
<dbReference type="Proteomes" id="UP001596368">
    <property type="component" value="Unassembled WGS sequence"/>
</dbReference>
<dbReference type="EMBL" id="JBHSZG010000001">
    <property type="protein sequence ID" value="MFC7136779.1"/>
    <property type="molecule type" value="Genomic_DNA"/>
</dbReference>
<protein>
    <submittedName>
        <fullName evidence="1">Uncharacterized protein</fullName>
    </submittedName>
</protein>
<gene>
    <name evidence="1" type="ORF">ACFQRB_10330</name>
</gene>